<dbReference type="GO" id="GO:0017070">
    <property type="term" value="F:U6 snRNA binding"/>
    <property type="evidence" value="ECO:0007669"/>
    <property type="project" value="TreeGrafter"/>
</dbReference>
<feature type="region of interest" description="Disordered" evidence="8">
    <location>
        <begin position="600"/>
        <end position="686"/>
    </location>
</feature>
<keyword evidence="6" id="KW-0539">Nucleus</keyword>
<comment type="subcellular location">
    <subcellularLocation>
        <location evidence="1">Nucleus</location>
    </subcellularLocation>
</comment>
<dbReference type="Gene3D" id="3.30.70.330">
    <property type="match status" value="1"/>
</dbReference>
<feature type="region of interest" description="Disordered" evidence="8">
    <location>
        <begin position="220"/>
        <end position="268"/>
    </location>
</feature>
<dbReference type="PROSITE" id="PS50102">
    <property type="entry name" value="RRM"/>
    <property type="match status" value="1"/>
</dbReference>
<dbReference type="Pfam" id="PF04818">
    <property type="entry name" value="CID"/>
    <property type="match status" value="1"/>
</dbReference>
<keyword evidence="3" id="KW-0747">Spliceosome</keyword>
<accession>A0A6A6H283</accession>
<sequence length="686" mass="72629">MPPVEDLDGHLQALQARKPPGVSGAKVEAITKLCIDQVQAESALIQKIYTHFKKTAATHKLGILYVVDSVTRKWIEEARHAGQDLASSSAGDGTYAAGVRRITELMPALMNELFQVAPADQKEKISKLLDIWERSHTFPSEMLSGLKQKLNASTQNARSFTPDGSPPPNVLGTLASQQNGHFGGTIPSQAAPQTQSSAQAPPPQDTSSILAALANFGVQSTPVQQPQQPAPLSSTPSLSTSQNTYIPTQQQPALQPPPFNAYGTNPPVAGSNQTASLMSAFSTGAGSQTLAYPQPNPSVSLSAVASGGAQNVLQAQLLQALLAHGYSQEQILQALTAVGNGSSASAPVAPPAAPPAHPSYVTNASAPGVSGWEPSRDRDYRSRSRSPDYRRGGGINRRDSPVYGEYDPDAVRNDNLDDRRGRDRGRGGRDKYRQRSPPPGNIAPKNNQALKWVEYDDSLPEGSIKVHSRTLFVGGAAGTESELRNIFSQFGQVQTVIVNLDKRHAFVKMASRKDAVAAKGGMENNKDPNIISKARQTRWGVGFGPRDCSDYNTGISVIPISRLTDADRKWMLTADFGGSGGRPIETGMVVEEPDIEIGAGVSSKAISRRMGPDHGGPRRGQGNRGGFSGGASGGGGGGRFRQPDPPRRESPRPPAPAAETIGVSPAVPNFGFPLPGMGGMNFGNMQ</sequence>
<dbReference type="InterPro" id="IPR039171">
    <property type="entry name" value="Cwc2/Slt11"/>
</dbReference>
<dbReference type="InterPro" id="IPR012677">
    <property type="entry name" value="Nucleotide-bd_a/b_plait_sf"/>
</dbReference>
<keyword evidence="4 7" id="KW-0694">RNA-binding</keyword>
<feature type="compositionally biased region" description="Low complexity" evidence="8">
    <location>
        <begin position="187"/>
        <end position="199"/>
    </location>
</feature>
<dbReference type="CDD" id="cd16984">
    <property type="entry name" value="CID_Nrd1_like"/>
    <property type="match status" value="1"/>
</dbReference>
<evidence type="ECO:0000259" key="9">
    <source>
        <dbReference type="PROSITE" id="PS50102"/>
    </source>
</evidence>
<dbReference type="GO" id="GO:0071006">
    <property type="term" value="C:U2-type catalytic step 1 spliceosome"/>
    <property type="evidence" value="ECO:0007669"/>
    <property type="project" value="TreeGrafter"/>
</dbReference>
<dbReference type="GO" id="GO:0000974">
    <property type="term" value="C:Prp19 complex"/>
    <property type="evidence" value="ECO:0007669"/>
    <property type="project" value="TreeGrafter"/>
</dbReference>
<name>A0A6A6H283_VIRVR</name>
<dbReference type="GO" id="GO:0036002">
    <property type="term" value="F:pre-mRNA binding"/>
    <property type="evidence" value="ECO:0007669"/>
    <property type="project" value="TreeGrafter"/>
</dbReference>
<gene>
    <name evidence="11" type="ORF">EV356DRAFT_525405</name>
</gene>
<feature type="compositionally biased region" description="Basic and acidic residues" evidence="8">
    <location>
        <begin position="641"/>
        <end position="651"/>
    </location>
</feature>
<dbReference type="GO" id="GO:0071007">
    <property type="term" value="C:U2-type catalytic step 2 spliceosome"/>
    <property type="evidence" value="ECO:0007669"/>
    <property type="project" value="TreeGrafter"/>
</dbReference>
<dbReference type="InterPro" id="IPR000504">
    <property type="entry name" value="RRM_dom"/>
</dbReference>
<dbReference type="InterPro" id="IPR048892">
    <property type="entry name" value="Nrd1_Seb1_dom2"/>
</dbReference>
<feature type="compositionally biased region" description="Low complexity" evidence="8">
    <location>
        <begin position="220"/>
        <end position="253"/>
    </location>
</feature>
<feature type="compositionally biased region" description="Pro residues" evidence="8">
    <location>
        <begin position="348"/>
        <end position="357"/>
    </location>
</feature>
<dbReference type="InterPro" id="IPR035979">
    <property type="entry name" value="RBD_domain_sf"/>
</dbReference>
<evidence type="ECO:0000256" key="2">
    <source>
        <dbReference type="ARBA" id="ARBA00022553"/>
    </source>
</evidence>
<dbReference type="InterPro" id="IPR006569">
    <property type="entry name" value="CID_dom"/>
</dbReference>
<feature type="domain" description="RRM" evidence="9">
    <location>
        <begin position="469"/>
        <end position="536"/>
    </location>
</feature>
<dbReference type="GO" id="GO:0008380">
    <property type="term" value="P:RNA splicing"/>
    <property type="evidence" value="ECO:0007669"/>
    <property type="project" value="UniProtKB-KW"/>
</dbReference>
<dbReference type="FunFam" id="3.30.70.330:FF:000397">
    <property type="entry name" value="RNA binding protein Nrd1"/>
    <property type="match status" value="1"/>
</dbReference>
<evidence type="ECO:0000256" key="5">
    <source>
        <dbReference type="ARBA" id="ARBA00023187"/>
    </source>
</evidence>
<dbReference type="GO" id="GO:0031124">
    <property type="term" value="P:mRNA 3'-end processing"/>
    <property type="evidence" value="ECO:0007669"/>
    <property type="project" value="UniProtKB-ARBA"/>
</dbReference>
<dbReference type="Pfam" id="PF00076">
    <property type="entry name" value="RRM_1"/>
    <property type="match status" value="1"/>
</dbReference>
<dbReference type="GO" id="GO:0031126">
    <property type="term" value="P:sno(s)RNA 3'-end processing"/>
    <property type="evidence" value="ECO:0007669"/>
    <property type="project" value="UniProtKB-ARBA"/>
</dbReference>
<dbReference type="EMBL" id="ML991819">
    <property type="protein sequence ID" value="KAF2232082.1"/>
    <property type="molecule type" value="Genomic_DNA"/>
</dbReference>
<dbReference type="OrthoDB" id="79367at2759"/>
<feature type="compositionally biased region" description="Gly residues" evidence="8">
    <location>
        <begin position="618"/>
        <end position="639"/>
    </location>
</feature>
<dbReference type="AlphaFoldDB" id="A0A6A6H283"/>
<evidence type="ECO:0000256" key="8">
    <source>
        <dbReference type="SAM" id="MobiDB-lite"/>
    </source>
</evidence>
<evidence type="ECO:0008006" key="13">
    <source>
        <dbReference type="Google" id="ProtNLM"/>
    </source>
</evidence>
<dbReference type="PANTHER" id="PTHR14089">
    <property type="entry name" value="PRE-MRNA-SPLICING FACTOR RBM22"/>
    <property type="match status" value="1"/>
</dbReference>
<keyword evidence="2" id="KW-0597">Phosphoprotein</keyword>
<evidence type="ECO:0000256" key="4">
    <source>
        <dbReference type="ARBA" id="ARBA00022884"/>
    </source>
</evidence>
<feature type="region of interest" description="Disordered" evidence="8">
    <location>
        <begin position="154"/>
        <end position="205"/>
    </location>
</feature>
<evidence type="ECO:0000256" key="1">
    <source>
        <dbReference type="ARBA" id="ARBA00004123"/>
    </source>
</evidence>
<dbReference type="GO" id="GO:0006369">
    <property type="term" value="P:termination of RNA polymerase II transcription"/>
    <property type="evidence" value="ECO:0007669"/>
    <property type="project" value="UniProtKB-ARBA"/>
</dbReference>
<feature type="compositionally biased region" description="Basic and acidic residues" evidence="8">
    <location>
        <begin position="374"/>
        <end position="400"/>
    </location>
</feature>
<keyword evidence="5" id="KW-0508">mRNA splicing</keyword>
<feature type="domain" description="CID" evidence="10">
    <location>
        <begin position="1"/>
        <end position="154"/>
    </location>
</feature>
<dbReference type="GO" id="GO:0010629">
    <property type="term" value="P:negative regulation of gene expression"/>
    <property type="evidence" value="ECO:0007669"/>
    <property type="project" value="UniProtKB-ARBA"/>
</dbReference>
<feature type="compositionally biased region" description="Gly residues" evidence="8">
    <location>
        <begin position="676"/>
        <end position="686"/>
    </location>
</feature>
<dbReference type="Gene3D" id="1.25.40.90">
    <property type="match status" value="1"/>
</dbReference>
<organism evidence="11 12">
    <name type="scientific">Viridothelium virens</name>
    <name type="common">Speckled blister lichen</name>
    <name type="synonym">Trypethelium virens</name>
    <dbReference type="NCBI Taxonomy" id="1048519"/>
    <lineage>
        <taxon>Eukaryota</taxon>
        <taxon>Fungi</taxon>
        <taxon>Dikarya</taxon>
        <taxon>Ascomycota</taxon>
        <taxon>Pezizomycotina</taxon>
        <taxon>Dothideomycetes</taxon>
        <taxon>Dothideomycetes incertae sedis</taxon>
        <taxon>Trypetheliales</taxon>
        <taxon>Trypetheliaceae</taxon>
        <taxon>Viridothelium</taxon>
    </lineage>
</organism>
<dbReference type="FunFam" id="1.25.40.90:FF:000026">
    <property type="entry name" value="RNA binding protein Nrd1"/>
    <property type="match status" value="1"/>
</dbReference>
<evidence type="ECO:0000313" key="11">
    <source>
        <dbReference type="EMBL" id="KAF2232082.1"/>
    </source>
</evidence>
<evidence type="ECO:0000256" key="6">
    <source>
        <dbReference type="ARBA" id="ARBA00023242"/>
    </source>
</evidence>
<keyword evidence="12" id="KW-1185">Reference proteome</keyword>
<dbReference type="PROSITE" id="PS51391">
    <property type="entry name" value="CID"/>
    <property type="match status" value="1"/>
</dbReference>
<dbReference type="SMART" id="SM00360">
    <property type="entry name" value="RRM"/>
    <property type="match status" value="1"/>
</dbReference>
<feature type="region of interest" description="Disordered" evidence="8">
    <location>
        <begin position="341"/>
        <end position="448"/>
    </location>
</feature>
<dbReference type="Proteomes" id="UP000800092">
    <property type="component" value="Unassembled WGS sequence"/>
</dbReference>
<dbReference type="Pfam" id="PF21380">
    <property type="entry name" value="Nrd1-Seb1_dom2"/>
    <property type="match status" value="1"/>
</dbReference>
<evidence type="ECO:0000256" key="3">
    <source>
        <dbReference type="ARBA" id="ARBA00022728"/>
    </source>
</evidence>
<proteinExistence type="predicted"/>
<dbReference type="PANTHER" id="PTHR14089:SF2">
    <property type="entry name" value="PRE-MRNA-SPLICING FACTOR CWC2"/>
    <property type="match status" value="1"/>
</dbReference>
<keyword evidence="3" id="KW-0507">mRNA processing</keyword>
<dbReference type="SUPFAM" id="SSF54928">
    <property type="entry name" value="RNA-binding domain, RBD"/>
    <property type="match status" value="1"/>
</dbReference>
<dbReference type="SMART" id="SM00582">
    <property type="entry name" value="RPR"/>
    <property type="match status" value="1"/>
</dbReference>
<feature type="compositionally biased region" description="Basic and acidic residues" evidence="8">
    <location>
        <begin position="409"/>
        <end position="433"/>
    </location>
</feature>
<evidence type="ECO:0000259" key="10">
    <source>
        <dbReference type="PROSITE" id="PS51391"/>
    </source>
</evidence>
<evidence type="ECO:0000256" key="7">
    <source>
        <dbReference type="PROSITE-ProRule" id="PRU00176"/>
    </source>
</evidence>
<reference evidence="11" key="1">
    <citation type="journal article" date="2020" name="Stud. Mycol.">
        <title>101 Dothideomycetes genomes: a test case for predicting lifestyles and emergence of pathogens.</title>
        <authorList>
            <person name="Haridas S."/>
            <person name="Albert R."/>
            <person name="Binder M."/>
            <person name="Bloem J."/>
            <person name="Labutti K."/>
            <person name="Salamov A."/>
            <person name="Andreopoulos B."/>
            <person name="Baker S."/>
            <person name="Barry K."/>
            <person name="Bills G."/>
            <person name="Bluhm B."/>
            <person name="Cannon C."/>
            <person name="Castanera R."/>
            <person name="Culley D."/>
            <person name="Daum C."/>
            <person name="Ezra D."/>
            <person name="Gonzalez J."/>
            <person name="Henrissat B."/>
            <person name="Kuo A."/>
            <person name="Liang C."/>
            <person name="Lipzen A."/>
            <person name="Lutzoni F."/>
            <person name="Magnuson J."/>
            <person name="Mondo S."/>
            <person name="Nolan M."/>
            <person name="Ohm R."/>
            <person name="Pangilinan J."/>
            <person name="Park H.-J."/>
            <person name="Ramirez L."/>
            <person name="Alfaro M."/>
            <person name="Sun H."/>
            <person name="Tritt A."/>
            <person name="Yoshinaga Y."/>
            <person name="Zwiers L.-H."/>
            <person name="Turgeon B."/>
            <person name="Goodwin S."/>
            <person name="Spatafora J."/>
            <person name="Crous P."/>
            <person name="Grigoriev I."/>
        </authorList>
    </citation>
    <scope>NUCLEOTIDE SEQUENCE</scope>
    <source>
        <strain evidence="11">Tuck. ex Michener</strain>
    </source>
</reference>
<evidence type="ECO:0000313" key="12">
    <source>
        <dbReference type="Proteomes" id="UP000800092"/>
    </source>
</evidence>
<dbReference type="InterPro" id="IPR008942">
    <property type="entry name" value="ENTH_VHS"/>
</dbReference>
<dbReference type="SUPFAM" id="SSF48464">
    <property type="entry name" value="ENTH/VHS domain"/>
    <property type="match status" value="1"/>
</dbReference>
<protein>
    <recommendedName>
        <fullName evidence="13">RNA binding protein Nrd1</fullName>
    </recommendedName>
</protein>